<evidence type="ECO:0000256" key="2">
    <source>
        <dbReference type="ARBA" id="ARBA00023315"/>
    </source>
</evidence>
<dbReference type="Pfam" id="PF00583">
    <property type="entry name" value="Acetyltransf_1"/>
    <property type="match status" value="1"/>
</dbReference>
<dbReference type="PANTHER" id="PTHR43877">
    <property type="entry name" value="AMINOALKYLPHOSPHONATE N-ACETYLTRANSFERASE-RELATED-RELATED"/>
    <property type="match status" value="1"/>
</dbReference>
<proteinExistence type="predicted"/>
<dbReference type="PANTHER" id="PTHR43877:SF1">
    <property type="entry name" value="ACETYLTRANSFERASE"/>
    <property type="match status" value="1"/>
</dbReference>
<evidence type="ECO:0000259" key="3">
    <source>
        <dbReference type="PROSITE" id="PS51186"/>
    </source>
</evidence>
<keyword evidence="5" id="KW-1185">Reference proteome</keyword>
<evidence type="ECO:0000313" key="5">
    <source>
        <dbReference type="Proteomes" id="UP000287866"/>
    </source>
</evidence>
<keyword evidence="2" id="KW-0012">Acyltransferase</keyword>
<evidence type="ECO:0000313" key="4">
    <source>
        <dbReference type="EMBL" id="NHA66668.1"/>
    </source>
</evidence>
<gene>
    <name evidence="4" type="ORF">EPD83_001205</name>
</gene>
<dbReference type="AlphaFoldDB" id="A0A8T6QY41"/>
<dbReference type="InterPro" id="IPR050832">
    <property type="entry name" value="Bact_Acetyltransf"/>
</dbReference>
<dbReference type="SUPFAM" id="SSF55729">
    <property type="entry name" value="Acyl-CoA N-acyltransferases (Nat)"/>
    <property type="match status" value="1"/>
</dbReference>
<dbReference type="EMBL" id="SAYU02000002">
    <property type="protein sequence ID" value="NHA66668.1"/>
    <property type="molecule type" value="Genomic_DNA"/>
</dbReference>
<dbReference type="CDD" id="cd04301">
    <property type="entry name" value="NAT_SF"/>
    <property type="match status" value="1"/>
</dbReference>
<comment type="caution">
    <text evidence="4">The sequence shown here is derived from an EMBL/GenBank/DDBJ whole genome shotgun (WGS) entry which is preliminary data.</text>
</comment>
<dbReference type="PROSITE" id="PS51186">
    <property type="entry name" value="GNAT"/>
    <property type="match status" value="1"/>
</dbReference>
<protein>
    <submittedName>
        <fullName evidence="4">GNAT family N-acetyltransferase</fullName>
    </submittedName>
</protein>
<dbReference type="InterPro" id="IPR016181">
    <property type="entry name" value="Acyl_CoA_acyltransferase"/>
</dbReference>
<dbReference type="Proteomes" id="UP000287866">
    <property type="component" value="Unassembled WGS sequence"/>
</dbReference>
<accession>A0A8T6QY41</accession>
<feature type="domain" description="N-acetyltransferase" evidence="3">
    <location>
        <begin position="1"/>
        <end position="139"/>
    </location>
</feature>
<dbReference type="InterPro" id="IPR000182">
    <property type="entry name" value="GNAT_dom"/>
</dbReference>
<name>A0A8T6QY41_9MICO</name>
<dbReference type="Gene3D" id="3.40.630.30">
    <property type="match status" value="1"/>
</dbReference>
<dbReference type="GO" id="GO:0016747">
    <property type="term" value="F:acyltransferase activity, transferring groups other than amino-acyl groups"/>
    <property type="evidence" value="ECO:0007669"/>
    <property type="project" value="InterPro"/>
</dbReference>
<organism evidence="4 5">
    <name type="scientific">Phycicoccus flavus</name>
    <dbReference type="NCBI Taxonomy" id="2502783"/>
    <lineage>
        <taxon>Bacteria</taxon>
        <taxon>Bacillati</taxon>
        <taxon>Actinomycetota</taxon>
        <taxon>Actinomycetes</taxon>
        <taxon>Micrococcales</taxon>
        <taxon>Intrasporangiaceae</taxon>
        <taxon>Phycicoccus</taxon>
    </lineage>
</organism>
<keyword evidence="1" id="KW-0808">Transferase</keyword>
<evidence type="ECO:0000256" key="1">
    <source>
        <dbReference type="ARBA" id="ARBA00022679"/>
    </source>
</evidence>
<reference evidence="4" key="1">
    <citation type="submission" date="2020-03" db="EMBL/GenBank/DDBJ databases">
        <title>Phycicoccus flavus sp. nov., a novel endophytic actinobacterium isolated from branch of Kandelia candel.</title>
        <authorList>
            <person name="Tuo L."/>
        </authorList>
    </citation>
    <scope>NUCLEOTIDE SEQUENCE</scope>
    <source>
        <strain evidence="4">CMS6Z-2</strain>
    </source>
</reference>
<sequence length="147" mass="15577">MLWDFDTEFDTGPDPVDVLAARFARILPLDPVLALVAEDAGPDGAAEAVGFALLTLRPAIWFDGPVAQLEELYVVPGRRGGGIGSALLARARSAVADRGAPELHIPVDEPDDGARRFYERHGFVNVEPGAEGRMLLYVGPTSPDAAG</sequence>